<sequence length="753" mass="80452">MASPSTATCASRGDDLAAASGSLLSLAADLAVRREVRASLDRVVDDVAKAADLTQFSEEEAECGRMRRRIVELEERAARYADEKGRMRGWAAEVAQEILEGLAATAAKGGKEGRGRERLFSKDGSAEGEEDGEDPDGEDEEAGMESRKEEEEEGEPAPDISEPPVAASNVVFPEAASGEAAVSIEADEDIRSDENNSASHVAPSSPVNLPEREETVAADRKESHSGATVVQLPEPIKIPPPPKEEEEKGDADDGEIRSTGEQGVNITLLNLEEHILLDVFSQLDAVDVLNVAQTSIGMYSRVDILFGLGSSLAGGDVEEDLGDKKNVSEGTDAPEFKVEQSDSKETQKSSTKEETVPDGLTLEEMEDLFDEFGGSGEVVEDGDKSTNEYADFDFTSKNDAPKLPREGIDVPPPKEISEDEKNEKPAAPPVPATLASGQPNIPTLSSIMTPATAAPASRTQSSTSSFQNALSNAFKSKATRKTAEDDGIGSAWRHAFKAKDTKISPGGAKDKTKAVADDGAGGASAIPNAFLSFFKEKSAGPATRLGAAPTVQPFQGIDPVAASSLADKLSPSELAVIIDMTERVRQSEAEARAAVTAADDAGERLAAAERSRDILAVSLSEAKATADSAVAESRKEAVRAAEDAEALAHLEEQTRVLEKEKEEAAEGRRTAEKKLAETKEKHGDRVQVLEDLLVYEQERCAEAEEGAKAIRKVLAREVKRCRTEISVLKTERNGYRDQLKALKKAVMNGRQRR</sequence>
<feature type="compositionally biased region" description="Basic and acidic residues" evidence="2">
    <location>
        <begin position="109"/>
        <end position="125"/>
    </location>
</feature>
<feature type="region of interest" description="Disordered" evidence="2">
    <location>
        <begin position="105"/>
        <end position="258"/>
    </location>
</feature>
<feature type="compositionally biased region" description="Acidic residues" evidence="2">
    <location>
        <begin position="361"/>
        <end position="370"/>
    </location>
</feature>
<dbReference type="CDD" id="cd09917">
    <property type="entry name" value="F-box_SF"/>
    <property type="match status" value="1"/>
</dbReference>
<reference evidence="3" key="1">
    <citation type="submission" date="2021-01" db="EMBL/GenBank/DDBJ databases">
        <authorList>
            <person name="Corre E."/>
            <person name="Pelletier E."/>
            <person name="Niang G."/>
            <person name="Scheremetjew M."/>
            <person name="Finn R."/>
            <person name="Kale V."/>
            <person name="Holt S."/>
            <person name="Cochrane G."/>
            <person name="Meng A."/>
            <person name="Brown T."/>
            <person name="Cohen L."/>
        </authorList>
    </citation>
    <scope>NUCLEOTIDE SEQUENCE</scope>
    <source>
        <strain evidence="3">308</strain>
    </source>
</reference>
<feature type="coiled-coil region" evidence="1">
    <location>
        <begin position="56"/>
        <end position="83"/>
    </location>
</feature>
<organism evidence="3">
    <name type="scientific">Corethron hystrix</name>
    <dbReference type="NCBI Taxonomy" id="216773"/>
    <lineage>
        <taxon>Eukaryota</taxon>
        <taxon>Sar</taxon>
        <taxon>Stramenopiles</taxon>
        <taxon>Ochrophyta</taxon>
        <taxon>Bacillariophyta</taxon>
        <taxon>Coscinodiscophyceae</taxon>
        <taxon>Corethrophycidae</taxon>
        <taxon>Corethrales</taxon>
        <taxon>Corethraceae</taxon>
        <taxon>Corethron</taxon>
    </lineage>
</organism>
<feature type="compositionally biased region" description="Polar residues" evidence="2">
    <location>
        <begin position="457"/>
        <end position="468"/>
    </location>
</feature>
<feature type="compositionally biased region" description="Polar residues" evidence="2">
    <location>
        <begin position="435"/>
        <end position="449"/>
    </location>
</feature>
<evidence type="ECO:0008006" key="4">
    <source>
        <dbReference type="Google" id="ProtNLM"/>
    </source>
</evidence>
<evidence type="ECO:0000256" key="2">
    <source>
        <dbReference type="SAM" id="MobiDB-lite"/>
    </source>
</evidence>
<keyword evidence="1" id="KW-0175">Coiled coil</keyword>
<evidence type="ECO:0000313" key="3">
    <source>
        <dbReference type="EMBL" id="CAD8895497.1"/>
    </source>
</evidence>
<feature type="compositionally biased region" description="Basic and acidic residues" evidence="2">
    <location>
        <begin position="415"/>
        <end position="424"/>
    </location>
</feature>
<dbReference type="EMBL" id="HBFR01031280">
    <property type="protein sequence ID" value="CAD8895497.1"/>
    <property type="molecule type" value="Transcribed_RNA"/>
</dbReference>
<name>A0A7S1BSS9_9STRA</name>
<feature type="compositionally biased region" description="Acidic residues" evidence="2">
    <location>
        <begin position="126"/>
        <end position="143"/>
    </location>
</feature>
<feature type="compositionally biased region" description="Basic and acidic residues" evidence="2">
    <location>
        <begin position="210"/>
        <end position="224"/>
    </location>
</feature>
<gene>
    <name evidence="3" type="ORF">CHYS00102_LOCUS22711</name>
</gene>
<evidence type="ECO:0000256" key="1">
    <source>
        <dbReference type="SAM" id="Coils"/>
    </source>
</evidence>
<feature type="compositionally biased region" description="Basic and acidic residues" evidence="2">
    <location>
        <begin position="394"/>
        <end position="408"/>
    </location>
</feature>
<feature type="region of interest" description="Disordered" evidence="2">
    <location>
        <begin position="320"/>
        <end position="468"/>
    </location>
</feature>
<proteinExistence type="predicted"/>
<feature type="compositionally biased region" description="Basic and acidic residues" evidence="2">
    <location>
        <begin position="334"/>
        <end position="355"/>
    </location>
</feature>
<feature type="region of interest" description="Disordered" evidence="2">
    <location>
        <begin position="658"/>
        <end position="681"/>
    </location>
</feature>
<dbReference type="AlphaFoldDB" id="A0A7S1BSS9"/>
<protein>
    <recommendedName>
        <fullName evidence="4">F-box domain-containing protein</fullName>
    </recommendedName>
</protein>
<accession>A0A7S1BSS9</accession>